<accession>A0A1S2MB98</accession>
<dbReference type="Pfam" id="PF00883">
    <property type="entry name" value="Peptidase_M17"/>
    <property type="match status" value="1"/>
</dbReference>
<dbReference type="STRING" id="472963.BKP45_07685"/>
<keyword evidence="4 8" id="KW-0031">Aminopeptidase</keyword>
<dbReference type="NCBIfam" id="NF002083">
    <property type="entry name" value="PRK00913.3-5"/>
    <property type="match status" value="1"/>
</dbReference>
<reference evidence="10 11" key="1">
    <citation type="submission" date="2016-10" db="EMBL/GenBank/DDBJ databases">
        <title>Draft genome sequences of four alkaliphilic bacteria belonging to the Anaerobacillus genus.</title>
        <authorList>
            <person name="Bassil N.M."/>
            <person name="Lloyd J.R."/>
        </authorList>
    </citation>
    <scope>NUCLEOTIDE SEQUENCE [LARGE SCALE GENOMIC DNA]</scope>
    <source>
        <strain evidence="10 11">DSM 22531</strain>
    </source>
</reference>
<dbReference type="GO" id="GO:0070006">
    <property type="term" value="F:metalloaminopeptidase activity"/>
    <property type="evidence" value="ECO:0007669"/>
    <property type="project" value="InterPro"/>
</dbReference>
<keyword evidence="6 8" id="KW-0378">Hydrolase</keyword>
<gene>
    <name evidence="8" type="primary">pepA</name>
    <name evidence="10" type="ORF">BKP45_07685</name>
</gene>
<dbReference type="NCBIfam" id="NF002073">
    <property type="entry name" value="PRK00913.1-2"/>
    <property type="match status" value="1"/>
</dbReference>
<evidence type="ECO:0000256" key="8">
    <source>
        <dbReference type="HAMAP-Rule" id="MF_00181"/>
    </source>
</evidence>
<feature type="binding site" evidence="8">
    <location>
        <position position="348"/>
    </location>
    <ligand>
        <name>Mn(2+)</name>
        <dbReference type="ChEBI" id="CHEBI:29035"/>
        <label>1</label>
    </ligand>
</feature>
<comment type="subcellular location">
    <subcellularLocation>
        <location evidence="8">Cytoplasm</location>
    </subcellularLocation>
</comment>
<feature type="domain" description="Cytosol aminopeptidase" evidence="9">
    <location>
        <begin position="344"/>
        <end position="351"/>
    </location>
</feature>
<dbReference type="HAMAP" id="MF_00181">
    <property type="entry name" value="Cytosol_peptidase_M17"/>
    <property type="match status" value="1"/>
</dbReference>
<comment type="similarity">
    <text evidence="3 8">Belongs to the peptidase M17 family.</text>
</comment>
<dbReference type="PANTHER" id="PTHR11963:SF23">
    <property type="entry name" value="CYTOSOL AMINOPEPTIDASE"/>
    <property type="match status" value="1"/>
</dbReference>
<evidence type="ECO:0000256" key="7">
    <source>
        <dbReference type="ARBA" id="ARBA00049972"/>
    </source>
</evidence>
<comment type="caution">
    <text evidence="10">The sequence shown here is derived from an EMBL/GenBank/DDBJ whole genome shotgun (WGS) entry which is preliminary data.</text>
</comment>
<dbReference type="EC" id="3.4.11.1" evidence="8"/>
<keyword evidence="11" id="KW-1185">Reference proteome</keyword>
<dbReference type="Proteomes" id="UP000180057">
    <property type="component" value="Unassembled WGS sequence"/>
</dbReference>
<evidence type="ECO:0000256" key="1">
    <source>
        <dbReference type="ARBA" id="ARBA00000135"/>
    </source>
</evidence>
<organism evidence="10 11">
    <name type="scientific">Anaerobacillus alkalidiazotrophicus</name>
    <dbReference type="NCBI Taxonomy" id="472963"/>
    <lineage>
        <taxon>Bacteria</taxon>
        <taxon>Bacillati</taxon>
        <taxon>Bacillota</taxon>
        <taxon>Bacilli</taxon>
        <taxon>Bacillales</taxon>
        <taxon>Bacillaceae</taxon>
        <taxon>Anaerobacillus</taxon>
    </lineage>
</organism>
<keyword evidence="8" id="KW-0963">Cytoplasm</keyword>
<dbReference type="RefSeq" id="WP_071389151.1">
    <property type="nucleotide sequence ID" value="NZ_MLQS01000004.1"/>
</dbReference>
<sequence length="495" mass="53544">MYKVKNGDLLEKKYGSIVVGVFADDKKPEGIVKEIDKKLDGYIVELQAEKQILADLKKVTKIHTLGKLETKTIYFVGLGKKQELTFEKLREALAALTKSLNKDKCTEVAVAFDTLLRDKKEGSVFARAISESIGLASYQTPHYKENKSDGTELEKVVVFTQLDKDIIEENLATGYALSNGTNLARTLVNAPANYMTPTHLACAAKEIADRYGMEYSVLEKDEMEKMGMGALLAVAKGSDQPPKMIVIKYRGREKWENVLSFVGKGLTFDSGGVSIKPSLNMHEMKMDMGGAAAVLGAMETIGMLKPEVNVLAVIPSTENMVNGSALKPGDVVTSLSGKTIEVRNTDAEGRLILADGVTYAKQLGADYIVDVATLTGAVIVALAGITTGAVTNDEELMEDVFLAAKEAGEYLWRLPNFDPYKEMLKTSDVADLNNAPGREAGSITAGLFIGEFAGNTPWVHLDIAGTAWARKDTEFGPKGGTGSMVRTLSTLAKNF</sequence>
<dbReference type="NCBIfam" id="NF002074">
    <property type="entry name" value="PRK00913.1-4"/>
    <property type="match status" value="1"/>
</dbReference>
<evidence type="ECO:0000256" key="4">
    <source>
        <dbReference type="ARBA" id="ARBA00022438"/>
    </source>
</evidence>
<feature type="binding site" evidence="8">
    <location>
        <position position="348"/>
    </location>
    <ligand>
        <name>Mn(2+)</name>
        <dbReference type="ChEBI" id="CHEBI:29035"/>
        <label>2</label>
    </ligand>
</feature>
<dbReference type="SUPFAM" id="SSF53187">
    <property type="entry name" value="Zn-dependent exopeptidases"/>
    <property type="match status" value="1"/>
</dbReference>
<comment type="catalytic activity">
    <reaction evidence="2 8">
        <text>Release of an N-terminal amino acid, preferentially leucine, but not glutamic or aspartic acids.</text>
        <dbReference type="EC" id="3.4.11.10"/>
    </reaction>
</comment>
<protein>
    <recommendedName>
        <fullName evidence="8">Probable cytosol aminopeptidase</fullName>
        <ecNumber evidence="8">3.4.11.1</ecNumber>
    </recommendedName>
    <alternativeName>
        <fullName evidence="8">Leucine aminopeptidase</fullName>
        <shortName evidence="8">LAP</shortName>
        <ecNumber evidence="8">3.4.11.10</ecNumber>
    </alternativeName>
    <alternativeName>
        <fullName evidence="8">Leucyl aminopeptidase</fullName>
    </alternativeName>
</protein>
<dbReference type="CDD" id="cd00433">
    <property type="entry name" value="Peptidase_M17"/>
    <property type="match status" value="1"/>
</dbReference>
<dbReference type="EMBL" id="MLQS01000004">
    <property type="protein sequence ID" value="OIJ20935.1"/>
    <property type="molecule type" value="Genomic_DNA"/>
</dbReference>
<keyword evidence="8" id="KW-0479">Metal-binding</keyword>
<evidence type="ECO:0000313" key="11">
    <source>
        <dbReference type="Proteomes" id="UP000180057"/>
    </source>
</evidence>
<dbReference type="PANTHER" id="PTHR11963">
    <property type="entry name" value="LEUCINE AMINOPEPTIDASE-RELATED"/>
    <property type="match status" value="1"/>
</dbReference>
<comment type="function">
    <text evidence="7 8">Presumably involved in the processing and regular turnover of intracellular proteins. Catalyzes the removal of unsubstituted N-terminal amino acids from various peptides.</text>
</comment>
<dbReference type="AlphaFoldDB" id="A0A1S2MB98"/>
<dbReference type="PROSITE" id="PS00631">
    <property type="entry name" value="CYTOSOL_AP"/>
    <property type="match status" value="1"/>
</dbReference>
<evidence type="ECO:0000256" key="2">
    <source>
        <dbReference type="ARBA" id="ARBA00000967"/>
    </source>
</evidence>
<dbReference type="PRINTS" id="PR00481">
    <property type="entry name" value="LAMNOPPTDASE"/>
</dbReference>
<dbReference type="InterPro" id="IPR008283">
    <property type="entry name" value="Peptidase_M17_N"/>
</dbReference>
<keyword evidence="5 8" id="KW-0645">Protease</keyword>
<feature type="binding site" evidence="8">
    <location>
        <position position="264"/>
    </location>
    <ligand>
        <name>Mn(2+)</name>
        <dbReference type="ChEBI" id="CHEBI:29035"/>
        <label>2</label>
    </ligand>
</feature>
<dbReference type="Gene3D" id="3.40.220.10">
    <property type="entry name" value="Leucine Aminopeptidase, subunit E, domain 1"/>
    <property type="match status" value="1"/>
</dbReference>
<dbReference type="InterPro" id="IPR011356">
    <property type="entry name" value="Leucine_aapep/pepB"/>
</dbReference>
<comment type="catalytic activity">
    <reaction evidence="1 8">
        <text>Release of an N-terminal amino acid, Xaa-|-Yaa-, in which Xaa is preferably Leu, but may be other amino acids including Pro although not Arg or Lys, and Yaa may be Pro. Amino acid amides and methyl esters are also readily hydrolyzed, but rates on arylamides are exceedingly low.</text>
        <dbReference type="EC" id="3.4.11.1"/>
    </reaction>
</comment>
<feature type="binding site" evidence="8">
    <location>
        <position position="287"/>
    </location>
    <ligand>
        <name>Mn(2+)</name>
        <dbReference type="ChEBI" id="CHEBI:29035"/>
        <label>2</label>
    </ligand>
</feature>
<keyword evidence="8" id="KW-0464">Manganese</keyword>
<evidence type="ECO:0000256" key="3">
    <source>
        <dbReference type="ARBA" id="ARBA00009528"/>
    </source>
</evidence>
<dbReference type="Pfam" id="PF02789">
    <property type="entry name" value="Peptidase_M17_N"/>
    <property type="match status" value="1"/>
</dbReference>
<dbReference type="Gene3D" id="3.40.630.10">
    <property type="entry name" value="Zn peptidases"/>
    <property type="match status" value="1"/>
</dbReference>
<dbReference type="InterPro" id="IPR000819">
    <property type="entry name" value="Peptidase_M17_C"/>
</dbReference>
<feature type="binding site" evidence="8">
    <location>
        <position position="346"/>
    </location>
    <ligand>
        <name>Mn(2+)</name>
        <dbReference type="ChEBI" id="CHEBI:29035"/>
        <label>1</label>
    </ligand>
</feature>
<dbReference type="GO" id="GO:0006508">
    <property type="term" value="P:proteolysis"/>
    <property type="evidence" value="ECO:0007669"/>
    <property type="project" value="UniProtKB-KW"/>
</dbReference>
<dbReference type="InterPro" id="IPR023042">
    <property type="entry name" value="Peptidase_M17_leu_NH2_pept"/>
</dbReference>
<evidence type="ECO:0000256" key="6">
    <source>
        <dbReference type="ARBA" id="ARBA00022801"/>
    </source>
</evidence>
<name>A0A1S2MB98_9BACI</name>
<dbReference type="GO" id="GO:0030145">
    <property type="term" value="F:manganese ion binding"/>
    <property type="evidence" value="ECO:0007669"/>
    <property type="project" value="UniProtKB-UniRule"/>
</dbReference>
<dbReference type="SUPFAM" id="SSF52949">
    <property type="entry name" value="Macro domain-like"/>
    <property type="match status" value="1"/>
</dbReference>
<feature type="binding site" evidence="8">
    <location>
        <position position="269"/>
    </location>
    <ligand>
        <name>Mn(2+)</name>
        <dbReference type="ChEBI" id="CHEBI:29035"/>
        <label>1</label>
    </ligand>
</feature>
<evidence type="ECO:0000256" key="5">
    <source>
        <dbReference type="ARBA" id="ARBA00022670"/>
    </source>
</evidence>
<comment type="cofactor">
    <cofactor evidence="8">
        <name>Mn(2+)</name>
        <dbReference type="ChEBI" id="CHEBI:29035"/>
    </cofactor>
    <text evidence="8">Binds 2 manganese ions per subunit.</text>
</comment>
<feature type="binding site" evidence="8">
    <location>
        <position position="269"/>
    </location>
    <ligand>
        <name>Mn(2+)</name>
        <dbReference type="ChEBI" id="CHEBI:29035"/>
        <label>2</label>
    </ligand>
</feature>
<dbReference type="OrthoDB" id="9809354at2"/>
<proteinExistence type="inferred from homology"/>
<dbReference type="GO" id="GO:0005737">
    <property type="term" value="C:cytoplasm"/>
    <property type="evidence" value="ECO:0007669"/>
    <property type="project" value="UniProtKB-SubCell"/>
</dbReference>
<evidence type="ECO:0000313" key="10">
    <source>
        <dbReference type="EMBL" id="OIJ20935.1"/>
    </source>
</evidence>
<feature type="active site" evidence="8">
    <location>
        <position position="276"/>
    </location>
</feature>
<feature type="active site" evidence="8">
    <location>
        <position position="350"/>
    </location>
</feature>
<dbReference type="EC" id="3.4.11.10" evidence="8"/>
<evidence type="ECO:0000259" key="9">
    <source>
        <dbReference type="PROSITE" id="PS00631"/>
    </source>
</evidence>
<dbReference type="InterPro" id="IPR043472">
    <property type="entry name" value="Macro_dom-like"/>
</dbReference>